<keyword evidence="2" id="KW-0378">Hydrolase</keyword>
<evidence type="ECO:0000313" key="3">
    <source>
        <dbReference type="Proteomes" id="UP001501407"/>
    </source>
</evidence>
<keyword evidence="3" id="KW-1185">Reference proteome</keyword>
<evidence type="ECO:0000259" key="1">
    <source>
        <dbReference type="Pfam" id="PF12697"/>
    </source>
</evidence>
<dbReference type="InterPro" id="IPR029058">
    <property type="entry name" value="AB_hydrolase_fold"/>
</dbReference>
<feature type="domain" description="AB hydrolase-1" evidence="1">
    <location>
        <begin position="39"/>
        <end position="267"/>
    </location>
</feature>
<dbReference type="InterPro" id="IPR050266">
    <property type="entry name" value="AB_hydrolase_sf"/>
</dbReference>
<dbReference type="EMBL" id="BAABKZ010000001">
    <property type="protein sequence ID" value="GAA5088002.1"/>
    <property type="molecule type" value="Genomic_DNA"/>
</dbReference>
<sequence length="277" mass="29820">MSTLTEHTERIDTRLGELHARVYGDGRLTILWSSMFVDGHTWDRILPRLNEGGAIRRRFVLIDPPGLGLSAPLRRRSTIAEAADAARDALVALGATEPVDWLGNAFGGHVGLDLATDPHTLRSLVAVSSPTEPIAPGLRRKIGILKPVLRLAGPVGPVRHAIVDAMLTEESASTPATRQVVLDSLRRPTKASMSLALRSFIIDRTDVTDSLADIRVPSLFVASDDRGDWSPADAQRAASRAPGAQAVTIPAARTLVPLEQPERLAAVILEFWAGLPE</sequence>
<gene>
    <name evidence="2" type="ORF">GCM10025760_09880</name>
</gene>
<protein>
    <submittedName>
        <fullName evidence="2">Alpha/beta fold hydrolase</fullName>
    </submittedName>
</protein>
<evidence type="ECO:0000313" key="2">
    <source>
        <dbReference type="EMBL" id="GAA5088002.1"/>
    </source>
</evidence>
<name>A0ABP9LYB0_9MICO</name>
<reference evidence="3" key="1">
    <citation type="journal article" date="2019" name="Int. J. Syst. Evol. Microbiol.">
        <title>The Global Catalogue of Microorganisms (GCM) 10K type strain sequencing project: providing services to taxonomists for standard genome sequencing and annotation.</title>
        <authorList>
            <consortium name="The Broad Institute Genomics Platform"/>
            <consortium name="The Broad Institute Genome Sequencing Center for Infectious Disease"/>
            <person name="Wu L."/>
            <person name="Ma J."/>
        </authorList>
    </citation>
    <scope>NUCLEOTIDE SEQUENCE [LARGE SCALE GENOMIC DNA]</scope>
    <source>
        <strain evidence="3">JCM 18959</strain>
    </source>
</reference>
<dbReference type="Proteomes" id="UP001501407">
    <property type="component" value="Unassembled WGS sequence"/>
</dbReference>
<proteinExistence type="predicted"/>
<organism evidence="2 3">
    <name type="scientific">Microbacterium yannicii</name>
    <dbReference type="NCBI Taxonomy" id="671622"/>
    <lineage>
        <taxon>Bacteria</taxon>
        <taxon>Bacillati</taxon>
        <taxon>Actinomycetota</taxon>
        <taxon>Actinomycetes</taxon>
        <taxon>Micrococcales</taxon>
        <taxon>Microbacteriaceae</taxon>
        <taxon>Microbacterium</taxon>
    </lineage>
</organism>
<accession>A0ABP9LYB0</accession>
<dbReference type="InterPro" id="IPR000073">
    <property type="entry name" value="AB_hydrolase_1"/>
</dbReference>
<dbReference type="PANTHER" id="PTHR43798">
    <property type="entry name" value="MONOACYLGLYCEROL LIPASE"/>
    <property type="match status" value="1"/>
</dbReference>
<dbReference type="RefSeq" id="WP_194412821.1">
    <property type="nucleotide sequence ID" value="NZ_BAABKZ010000001.1"/>
</dbReference>
<comment type="caution">
    <text evidence="2">The sequence shown here is derived from an EMBL/GenBank/DDBJ whole genome shotgun (WGS) entry which is preliminary data.</text>
</comment>
<dbReference type="GO" id="GO:0016787">
    <property type="term" value="F:hydrolase activity"/>
    <property type="evidence" value="ECO:0007669"/>
    <property type="project" value="UniProtKB-KW"/>
</dbReference>
<dbReference type="SUPFAM" id="SSF53474">
    <property type="entry name" value="alpha/beta-Hydrolases"/>
    <property type="match status" value="1"/>
</dbReference>
<dbReference type="Gene3D" id="3.40.50.1820">
    <property type="entry name" value="alpha/beta hydrolase"/>
    <property type="match status" value="1"/>
</dbReference>
<dbReference type="Pfam" id="PF12697">
    <property type="entry name" value="Abhydrolase_6"/>
    <property type="match status" value="1"/>
</dbReference>